<gene>
    <name evidence="1" type="primary">Spata46</name>
    <name evidence="1" type="ORF">ALELAT_R05686</name>
</gene>
<sequence>ASNRVSITTRDILVASQWQQGPQHGYKCMACCRIFPTRCSVKKHIQHSSQEGYCKVYYGKLNVLMEKERKAQEAKSPRV</sequence>
<dbReference type="AlphaFoldDB" id="A0A7L0WXS8"/>
<protein>
    <submittedName>
        <fullName evidence="1">SPT46 protein</fullName>
    </submittedName>
</protein>
<dbReference type="Pfam" id="PF17734">
    <property type="entry name" value="Spt46"/>
    <property type="match status" value="1"/>
</dbReference>
<keyword evidence="2" id="KW-1185">Reference proteome</keyword>
<evidence type="ECO:0000313" key="1">
    <source>
        <dbReference type="EMBL" id="NXL95968.1"/>
    </source>
</evidence>
<dbReference type="InterPro" id="IPR040879">
    <property type="entry name" value="Spt46-like"/>
</dbReference>
<dbReference type="GO" id="GO:0009566">
    <property type="term" value="P:fertilization"/>
    <property type="evidence" value="ECO:0007669"/>
    <property type="project" value="TreeGrafter"/>
</dbReference>
<evidence type="ECO:0000313" key="2">
    <source>
        <dbReference type="Proteomes" id="UP000562322"/>
    </source>
</evidence>
<organism evidence="1 2">
    <name type="scientific">Alectura lathami</name>
    <name type="common">Australian brush turkey</name>
    <dbReference type="NCBI Taxonomy" id="81907"/>
    <lineage>
        <taxon>Eukaryota</taxon>
        <taxon>Metazoa</taxon>
        <taxon>Chordata</taxon>
        <taxon>Craniata</taxon>
        <taxon>Vertebrata</taxon>
        <taxon>Euteleostomi</taxon>
        <taxon>Archelosauria</taxon>
        <taxon>Archosauria</taxon>
        <taxon>Dinosauria</taxon>
        <taxon>Saurischia</taxon>
        <taxon>Theropoda</taxon>
        <taxon>Coelurosauria</taxon>
        <taxon>Aves</taxon>
        <taxon>Neognathae</taxon>
        <taxon>Galloanserae</taxon>
        <taxon>Galliformes</taxon>
        <taxon>Megapodiidae</taxon>
        <taxon>Alectura</taxon>
    </lineage>
</organism>
<comment type="caution">
    <text evidence="1">The sequence shown here is derived from an EMBL/GenBank/DDBJ whole genome shotgun (WGS) entry which is preliminary data.</text>
</comment>
<dbReference type="PANTHER" id="PTHR33517:SF4">
    <property type="entry name" value="SPERMATOGENESIS-ASSOCIATED PROTEIN 46"/>
    <property type="match status" value="1"/>
</dbReference>
<accession>A0A7L0WXS8</accession>
<dbReference type="GO" id="GO:0031965">
    <property type="term" value="C:nuclear membrane"/>
    <property type="evidence" value="ECO:0007669"/>
    <property type="project" value="TreeGrafter"/>
</dbReference>
<feature type="non-terminal residue" evidence="1">
    <location>
        <position position="79"/>
    </location>
</feature>
<dbReference type="Proteomes" id="UP000562322">
    <property type="component" value="Unassembled WGS sequence"/>
</dbReference>
<reference evidence="1 2" key="1">
    <citation type="submission" date="2019-09" db="EMBL/GenBank/DDBJ databases">
        <title>Bird 10,000 Genomes (B10K) Project - Family phase.</title>
        <authorList>
            <person name="Zhang G."/>
        </authorList>
    </citation>
    <scope>NUCLEOTIDE SEQUENCE [LARGE SCALE GENOMIC DNA]</scope>
    <source>
        <strain evidence="1">B10K-DU-001-39</strain>
        <tissue evidence="1">Muscle</tissue>
    </source>
</reference>
<proteinExistence type="predicted"/>
<dbReference type="OrthoDB" id="8898641at2759"/>
<dbReference type="PANTHER" id="PTHR33517">
    <property type="entry name" value="PROTEIN FAM170B-RELATED"/>
    <property type="match status" value="1"/>
</dbReference>
<dbReference type="EMBL" id="VXAV01012117">
    <property type="protein sequence ID" value="NXL95968.1"/>
    <property type="molecule type" value="Genomic_DNA"/>
</dbReference>
<name>A0A7L0WXS8_ALELA</name>
<feature type="non-terminal residue" evidence="1">
    <location>
        <position position="1"/>
    </location>
</feature>